<name>A0ABU7LPB9_9PROT</name>
<evidence type="ECO:0000259" key="7">
    <source>
        <dbReference type="Pfam" id="PF25954"/>
    </source>
</evidence>
<feature type="coiled-coil region" evidence="4">
    <location>
        <begin position="365"/>
        <end position="392"/>
    </location>
</feature>
<feature type="coiled-coil region" evidence="4">
    <location>
        <begin position="120"/>
        <end position="178"/>
    </location>
</feature>
<sequence length="489" mass="52497">MNKWWWGGIAAAILLVAAGWFMFGRSAPVGELTIETEPAALADIRRSVAATGSVRARVTVEVGSQLSGQVAELNVDFNSPVEEGQVIARIDPQTFETRVREAEAAVSTAEAQVSLQQAGLQRVNANLRVAEEEFERVENLHERGIASAAAYEAAEAALESARSERAVAIAQIQNARATLQQREATLAGARIDLERTVIRSPIDGVVINRAVDIGQTVAASLSAPVLFTIAQDLSVIQIDAQVDESDIGQIREGQLATFNVDAFPGRDYEGRVDQVRLAATNEANVVTYTVVVTAENPGQRLLPGMTANIDIVTGERTGVLTVPNGALRFRPSGALEALARPAEVTEQGQRGGGRGAGGGRGGGMMDRLAEQLDMTEAQREEAQQAVRAAFSQMQSQMQAGGSPPDRAAMNQLFANAMRDVLTPEQMDRFRQIQAENAETRTASVWVEAEDGMLEERRLRVGVGDSRNTEVVAGQLEEGEAVITRARMVE</sequence>
<comment type="similarity">
    <text evidence="2">Belongs to the membrane fusion protein (MFP) (TC 8.A.1) family.</text>
</comment>
<feature type="domain" description="CusB-like beta-barrel" evidence="7">
    <location>
        <begin position="238"/>
        <end position="312"/>
    </location>
</feature>
<reference evidence="8 9" key="1">
    <citation type="submission" date="2024-01" db="EMBL/GenBank/DDBJ databases">
        <title>Hyphobacterium bacterium isolated from marine sediment.</title>
        <authorList>
            <person name="Zhao S."/>
        </authorList>
    </citation>
    <scope>NUCLEOTIDE SEQUENCE [LARGE SCALE GENOMIC DNA]</scope>
    <source>
        <strain evidence="9">HN65</strain>
    </source>
</reference>
<evidence type="ECO:0000256" key="3">
    <source>
        <dbReference type="ARBA" id="ARBA00023054"/>
    </source>
</evidence>
<feature type="compositionally biased region" description="Gly residues" evidence="5">
    <location>
        <begin position="349"/>
        <end position="364"/>
    </location>
</feature>
<dbReference type="PANTHER" id="PTHR32347">
    <property type="entry name" value="EFFLUX SYSTEM COMPONENT YKNX-RELATED"/>
    <property type="match status" value="1"/>
</dbReference>
<gene>
    <name evidence="8" type="ORF">V0U79_03625</name>
</gene>
<evidence type="ECO:0000259" key="6">
    <source>
        <dbReference type="Pfam" id="PF25917"/>
    </source>
</evidence>
<comment type="subcellular location">
    <subcellularLocation>
        <location evidence="1">Cell envelope</location>
    </subcellularLocation>
</comment>
<dbReference type="InterPro" id="IPR058792">
    <property type="entry name" value="Beta-barrel_RND_2"/>
</dbReference>
<keyword evidence="3 4" id="KW-0175">Coiled coil</keyword>
<dbReference type="Pfam" id="PF25917">
    <property type="entry name" value="BSH_RND"/>
    <property type="match status" value="1"/>
</dbReference>
<dbReference type="EMBL" id="JAZDRP010000002">
    <property type="protein sequence ID" value="MEE2525444.1"/>
    <property type="molecule type" value="Genomic_DNA"/>
</dbReference>
<feature type="domain" description="Multidrug resistance protein MdtA-like barrel-sandwich hybrid" evidence="6">
    <location>
        <begin position="59"/>
        <end position="225"/>
    </location>
</feature>
<dbReference type="Pfam" id="PF25954">
    <property type="entry name" value="Beta-barrel_RND_2"/>
    <property type="match status" value="1"/>
</dbReference>
<feature type="region of interest" description="Disordered" evidence="5">
    <location>
        <begin position="341"/>
        <end position="365"/>
    </location>
</feature>
<dbReference type="InterPro" id="IPR050465">
    <property type="entry name" value="UPF0194_transport"/>
</dbReference>
<evidence type="ECO:0000313" key="8">
    <source>
        <dbReference type="EMBL" id="MEE2525444.1"/>
    </source>
</evidence>
<dbReference type="Gene3D" id="2.40.50.100">
    <property type="match status" value="1"/>
</dbReference>
<evidence type="ECO:0000256" key="1">
    <source>
        <dbReference type="ARBA" id="ARBA00004196"/>
    </source>
</evidence>
<dbReference type="InterPro" id="IPR058625">
    <property type="entry name" value="MdtA-like_BSH"/>
</dbReference>
<dbReference type="RefSeq" id="WP_330198107.1">
    <property type="nucleotide sequence ID" value="NZ_JAZDRP010000002.1"/>
</dbReference>
<comment type="caution">
    <text evidence="8">The sequence shown here is derived from an EMBL/GenBank/DDBJ whole genome shotgun (WGS) entry which is preliminary data.</text>
</comment>
<proteinExistence type="inferred from homology"/>
<dbReference type="NCBIfam" id="TIGR01730">
    <property type="entry name" value="RND_mfp"/>
    <property type="match status" value="1"/>
</dbReference>
<dbReference type="InterPro" id="IPR006143">
    <property type="entry name" value="RND_pump_MFP"/>
</dbReference>
<evidence type="ECO:0000256" key="2">
    <source>
        <dbReference type="ARBA" id="ARBA00009477"/>
    </source>
</evidence>
<dbReference type="Gene3D" id="2.40.30.170">
    <property type="match status" value="1"/>
</dbReference>
<evidence type="ECO:0000256" key="4">
    <source>
        <dbReference type="SAM" id="Coils"/>
    </source>
</evidence>
<protein>
    <submittedName>
        <fullName evidence="8">Efflux RND transporter periplasmic adaptor subunit</fullName>
    </submittedName>
</protein>
<keyword evidence="9" id="KW-1185">Reference proteome</keyword>
<dbReference type="PANTHER" id="PTHR32347:SF14">
    <property type="entry name" value="EFFLUX SYSTEM COMPONENT YKNX-RELATED"/>
    <property type="match status" value="1"/>
</dbReference>
<organism evidence="8 9">
    <name type="scientific">Hyphobacterium lacteum</name>
    <dbReference type="NCBI Taxonomy" id="3116575"/>
    <lineage>
        <taxon>Bacteria</taxon>
        <taxon>Pseudomonadati</taxon>
        <taxon>Pseudomonadota</taxon>
        <taxon>Alphaproteobacteria</taxon>
        <taxon>Maricaulales</taxon>
        <taxon>Maricaulaceae</taxon>
        <taxon>Hyphobacterium</taxon>
    </lineage>
</organism>
<evidence type="ECO:0000256" key="5">
    <source>
        <dbReference type="SAM" id="MobiDB-lite"/>
    </source>
</evidence>
<dbReference type="SUPFAM" id="SSF111369">
    <property type="entry name" value="HlyD-like secretion proteins"/>
    <property type="match status" value="1"/>
</dbReference>
<evidence type="ECO:0000313" key="9">
    <source>
        <dbReference type="Proteomes" id="UP001354971"/>
    </source>
</evidence>
<accession>A0ABU7LPB9</accession>
<dbReference type="Gene3D" id="1.10.287.470">
    <property type="entry name" value="Helix hairpin bin"/>
    <property type="match status" value="1"/>
</dbReference>
<dbReference type="Proteomes" id="UP001354971">
    <property type="component" value="Unassembled WGS sequence"/>
</dbReference>